<dbReference type="GO" id="GO:0005634">
    <property type="term" value="C:nucleus"/>
    <property type="evidence" value="ECO:0007669"/>
    <property type="project" value="UniProtKB-SubCell"/>
</dbReference>
<keyword evidence="6 10" id="KW-0547">Nucleotide-binding</keyword>
<dbReference type="Pfam" id="PF13238">
    <property type="entry name" value="AAA_18"/>
    <property type="match status" value="1"/>
</dbReference>
<protein>
    <recommendedName>
        <fullName evidence="10">Adenylate kinase isoenzyme 6 homolog</fullName>
        <shortName evidence="10">AK6</shortName>
        <ecNumber evidence="10">2.7.4.3</ecNumber>
    </recommendedName>
    <alternativeName>
        <fullName evidence="10">Dual activity adenylate kinase/ATPase</fullName>
        <shortName evidence="10">AK/ATPase</shortName>
    </alternativeName>
</protein>
<evidence type="ECO:0000256" key="11">
    <source>
        <dbReference type="SAM" id="MobiDB-lite"/>
    </source>
</evidence>
<keyword evidence="8 10" id="KW-0067">ATP-binding</keyword>
<comment type="similarity">
    <text evidence="10">Belongs to the adenylate kinase family. AK6 subfamily.</text>
</comment>
<gene>
    <name evidence="12" type="ORF">FOB64_002228</name>
</gene>
<accession>A0A8H6C2P7</accession>
<dbReference type="SMR" id="A0A8H6C2P7"/>
<organism evidence="12 13">
    <name type="scientific">Candida albicans</name>
    <name type="common">Yeast</name>
    <dbReference type="NCBI Taxonomy" id="5476"/>
    <lineage>
        <taxon>Eukaryota</taxon>
        <taxon>Fungi</taxon>
        <taxon>Dikarya</taxon>
        <taxon>Ascomycota</taxon>
        <taxon>Saccharomycotina</taxon>
        <taxon>Pichiomycetes</taxon>
        <taxon>Debaryomycetaceae</taxon>
        <taxon>Candida/Lodderomyces clade</taxon>
        <taxon>Candida</taxon>
    </lineage>
</organism>
<evidence type="ECO:0000256" key="2">
    <source>
        <dbReference type="ARBA" id="ARBA00022490"/>
    </source>
</evidence>
<dbReference type="GO" id="GO:0016887">
    <property type="term" value="F:ATP hydrolysis activity"/>
    <property type="evidence" value="ECO:0007669"/>
    <property type="project" value="UniProtKB-UniRule"/>
</dbReference>
<comment type="function">
    <text evidence="10">Broad-specificity nucleoside monophosphate (NMP) kinase that catalyzes the reversible transfer of the terminal phosphate group between nucleoside triphosphates and monophosphates. Has also ATPase activity. Involved in the late cytoplasmic maturation steps of the 40S ribosomal particles, specifically 18S rRNA maturation. While NMP activity is not required for ribosome maturation, ATPase activity is. Associates transiently with small ribosomal subunit protein uS11. ATP hydrolysis breaks the interaction with uS11. May temporarily remove uS11 from the ribosome to enable a conformational change of the ribosomal RNA that is needed for the final maturation step of the small ribosomal subunit. Its NMP activity may have a role in nuclear energy homeostasis.</text>
</comment>
<dbReference type="Proteomes" id="UP000536275">
    <property type="component" value="Unassembled WGS sequence"/>
</dbReference>
<dbReference type="InterPro" id="IPR027417">
    <property type="entry name" value="P-loop_NTPase"/>
</dbReference>
<evidence type="ECO:0000313" key="12">
    <source>
        <dbReference type="EMBL" id="KAF6070142.1"/>
    </source>
</evidence>
<feature type="compositionally biased region" description="Basic and acidic residues" evidence="11">
    <location>
        <begin position="239"/>
        <end position="248"/>
    </location>
</feature>
<dbReference type="PANTHER" id="PTHR12595:SF0">
    <property type="entry name" value="ADENYLATE KINASE ISOENZYME 6"/>
    <property type="match status" value="1"/>
</dbReference>
<feature type="binding site" evidence="10">
    <location>
        <position position="19"/>
    </location>
    <ligand>
        <name>ATP</name>
        <dbReference type="ChEBI" id="CHEBI:30616"/>
    </ligand>
</feature>
<proteinExistence type="inferred from homology"/>
<evidence type="ECO:0000256" key="5">
    <source>
        <dbReference type="ARBA" id="ARBA00022679"/>
    </source>
</evidence>
<dbReference type="EMBL" id="JABWAD010000027">
    <property type="protein sequence ID" value="KAF6070142.1"/>
    <property type="molecule type" value="Genomic_DNA"/>
</dbReference>
<evidence type="ECO:0000256" key="10">
    <source>
        <dbReference type="HAMAP-Rule" id="MF_03173"/>
    </source>
</evidence>
<feature type="region of interest" description="NMPbind" evidence="10">
    <location>
        <begin position="49"/>
        <end position="72"/>
    </location>
</feature>
<feature type="binding site" evidence="10">
    <location>
        <position position="21"/>
    </location>
    <ligand>
        <name>ATP</name>
        <dbReference type="ChEBI" id="CHEBI:30616"/>
    </ligand>
</feature>
<dbReference type="GO" id="GO:0000462">
    <property type="term" value="P:maturation of SSU-rRNA from tricistronic rRNA transcript (SSU-rRNA, 5.8S rRNA, LSU-rRNA)"/>
    <property type="evidence" value="ECO:0007669"/>
    <property type="project" value="EnsemblFungi"/>
</dbReference>
<comment type="subunit">
    <text evidence="10">Interacts with small ribosomal subunit protein uS11. Not a structural component of 43S pre-ribosomes, but transiently interacts with them by binding to uS11.</text>
</comment>
<dbReference type="GO" id="GO:0004017">
    <property type="term" value="F:AMP kinase activity"/>
    <property type="evidence" value="ECO:0007669"/>
    <property type="project" value="UniProtKB-UniRule"/>
</dbReference>
<evidence type="ECO:0000256" key="6">
    <source>
        <dbReference type="ARBA" id="ARBA00022741"/>
    </source>
</evidence>
<feature type="region of interest" description="Disordered" evidence="11">
    <location>
        <begin position="188"/>
        <end position="248"/>
    </location>
</feature>
<feature type="binding site" evidence="10">
    <location>
        <position position="125"/>
    </location>
    <ligand>
        <name>ATP</name>
        <dbReference type="ChEBI" id="CHEBI:30616"/>
    </ligand>
</feature>
<evidence type="ECO:0000256" key="4">
    <source>
        <dbReference type="ARBA" id="ARBA00022552"/>
    </source>
</evidence>
<feature type="binding site" evidence="10">
    <location>
        <position position="24"/>
    </location>
    <ligand>
        <name>ATP</name>
        <dbReference type="ChEBI" id="CHEBI:30616"/>
    </ligand>
</feature>
<comment type="catalytic activity">
    <reaction evidence="10">
        <text>ATP + H2O = ADP + phosphate + H(+)</text>
        <dbReference type="Rhea" id="RHEA:13065"/>
        <dbReference type="ChEBI" id="CHEBI:15377"/>
        <dbReference type="ChEBI" id="CHEBI:15378"/>
        <dbReference type="ChEBI" id="CHEBI:30616"/>
        <dbReference type="ChEBI" id="CHEBI:43474"/>
        <dbReference type="ChEBI" id="CHEBI:456216"/>
    </reaction>
</comment>
<reference evidence="12 13" key="1">
    <citation type="submission" date="2020-03" db="EMBL/GenBank/DDBJ databases">
        <title>FDA dAtabase for Regulatory Grade micrObial Sequences (FDA-ARGOS): Supporting development and validation of Infectious Disease Dx tests.</title>
        <authorList>
            <person name="Campos J."/>
            <person name="Goldberg B."/>
            <person name="Tallon L."/>
            <person name="Sadzewicz L."/>
            <person name="Vavikolanu K."/>
            <person name="Mehta A."/>
            <person name="Aluvathingal J."/>
            <person name="Nadendla S."/>
            <person name="Nandy P."/>
            <person name="Geyer C."/>
            <person name="Yan Y."/>
            <person name="Sichtig H."/>
        </authorList>
    </citation>
    <scope>NUCLEOTIDE SEQUENCE [LARGE SCALE GENOMIC DNA]</scope>
    <source>
        <strain evidence="12 13">FDAARGOS_656</strain>
    </source>
</reference>
<comment type="caution">
    <text evidence="10">Lacks conserved residue(s) required for the propagation of feature annotation.</text>
</comment>
<evidence type="ECO:0000256" key="7">
    <source>
        <dbReference type="ARBA" id="ARBA00022777"/>
    </source>
</evidence>
<dbReference type="InterPro" id="IPR020618">
    <property type="entry name" value="Adenyl_kinase_AK6"/>
</dbReference>
<keyword evidence="3 10" id="KW-0690">Ribosome biogenesis</keyword>
<keyword evidence="7 10" id="KW-0418">Kinase</keyword>
<dbReference type="HAMAP" id="MF_00039">
    <property type="entry name" value="Adenylate_kinase_AK6"/>
    <property type="match status" value="1"/>
</dbReference>
<evidence type="ECO:0000256" key="3">
    <source>
        <dbReference type="ARBA" id="ARBA00022517"/>
    </source>
</evidence>
<keyword evidence="9 10" id="KW-0539">Nucleus</keyword>
<comment type="caution">
    <text evidence="12">The sequence shown here is derived from an EMBL/GenBank/DDBJ whole genome shotgun (WGS) entry which is preliminary data.</text>
</comment>
<dbReference type="Gene3D" id="3.40.50.300">
    <property type="entry name" value="P-loop containing nucleotide triphosphate hydrolases"/>
    <property type="match status" value="1"/>
</dbReference>
<name>A0A8H6C2P7_CANAX</name>
<evidence type="ECO:0000313" key="13">
    <source>
        <dbReference type="Proteomes" id="UP000536275"/>
    </source>
</evidence>
<keyword evidence="5 10" id="KW-0808">Transferase</keyword>
<keyword evidence="4 10" id="KW-0698">rRNA processing</keyword>
<dbReference type="AlphaFoldDB" id="A0A8H6C2P7"/>
<evidence type="ECO:0000256" key="1">
    <source>
        <dbReference type="ARBA" id="ARBA00000582"/>
    </source>
</evidence>
<feature type="binding site" evidence="10">
    <location>
        <position position="22"/>
    </location>
    <ligand>
        <name>ATP</name>
        <dbReference type="ChEBI" id="CHEBI:30616"/>
    </ligand>
</feature>
<dbReference type="GO" id="GO:0034599">
    <property type="term" value="P:cellular response to oxidative stress"/>
    <property type="evidence" value="ECO:0007669"/>
    <property type="project" value="EnsemblFungi"/>
</dbReference>
<dbReference type="FunFam" id="3.40.50.300:FF:000372">
    <property type="entry name" value="Adenylate kinase isoenzyme 6 homolog"/>
    <property type="match status" value="1"/>
</dbReference>
<evidence type="ECO:0000256" key="9">
    <source>
        <dbReference type="ARBA" id="ARBA00023242"/>
    </source>
</evidence>
<dbReference type="GO" id="GO:0005524">
    <property type="term" value="F:ATP binding"/>
    <property type="evidence" value="ECO:0007669"/>
    <property type="project" value="UniProtKB-KW"/>
</dbReference>
<keyword evidence="2 10" id="KW-0963">Cytoplasm</keyword>
<feature type="binding site" evidence="10">
    <location>
        <position position="23"/>
    </location>
    <ligand>
        <name>ATP</name>
        <dbReference type="ChEBI" id="CHEBI:30616"/>
    </ligand>
</feature>
<sequence length="248" mass="28668">MTTMSRRYTPNIIITGTPGCGKSSHSSSLVSQLNQTLGKETTIHFKHFNISEIAKERDCIESYDAKLDTSIVDEDKLLDSLEPDLEKGGVVVDWHCCDIFPERLIDLVVVLRTDNSNLFDRLKTRNYNDLKLQENLDCEIMEVILQEAKDSYIPDIVIELRSDTAEEMDENVDRISSWVETWIEDHPDGVSNELNKQYNPDDSSDEGDDNSDSDEYELEEDEQEEEEEREEYDEETNEEMEHTEDIAQ</sequence>
<dbReference type="EC" id="2.7.4.3" evidence="10"/>
<feature type="compositionally biased region" description="Acidic residues" evidence="11">
    <location>
        <begin position="202"/>
        <end position="238"/>
    </location>
</feature>
<evidence type="ECO:0000256" key="8">
    <source>
        <dbReference type="ARBA" id="ARBA00022840"/>
    </source>
</evidence>
<dbReference type="PANTHER" id="PTHR12595">
    <property type="entry name" value="POS9-ACTIVATING FACTOR FAP7-RELATED"/>
    <property type="match status" value="1"/>
</dbReference>
<dbReference type="SUPFAM" id="SSF52540">
    <property type="entry name" value="P-loop containing nucleoside triphosphate hydrolases"/>
    <property type="match status" value="1"/>
</dbReference>
<comment type="catalytic activity">
    <reaction evidence="1 10">
        <text>AMP + ATP = 2 ADP</text>
        <dbReference type="Rhea" id="RHEA:12973"/>
        <dbReference type="ChEBI" id="CHEBI:30616"/>
        <dbReference type="ChEBI" id="CHEBI:456215"/>
        <dbReference type="ChEBI" id="CHEBI:456216"/>
        <dbReference type="EC" id="2.7.4.3"/>
    </reaction>
</comment>
<dbReference type="GO" id="GO:0005737">
    <property type="term" value="C:cytoplasm"/>
    <property type="evidence" value="ECO:0007669"/>
    <property type="project" value="UniProtKB-SubCell"/>
</dbReference>
<feature type="region of interest" description="LID" evidence="10">
    <location>
        <begin position="124"/>
        <end position="134"/>
    </location>
</feature>
<comment type="subcellular location">
    <subcellularLocation>
        <location evidence="10">Cytoplasm</location>
    </subcellularLocation>
    <subcellularLocation>
        <location evidence="10">Nucleus</location>
    </subcellularLocation>
</comment>